<dbReference type="SUPFAM" id="SSF109604">
    <property type="entry name" value="HD-domain/PDEase-like"/>
    <property type="match status" value="1"/>
</dbReference>
<dbReference type="InterPro" id="IPR003607">
    <property type="entry name" value="HD/PDEase_dom"/>
</dbReference>
<feature type="domain" description="HD/PDEase" evidence="1">
    <location>
        <begin position="23"/>
        <end position="130"/>
    </location>
</feature>
<dbReference type="EC" id="3.1.-.-" evidence="2"/>
<dbReference type="RefSeq" id="WP_379894071.1">
    <property type="nucleotide sequence ID" value="NZ_CBCSCT010000075.1"/>
</dbReference>
<evidence type="ECO:0000313" key="3">
    <source>
        <dbReference type="Proteomes" id="UP001596250"/>
    </source>
</evidence>
<dbReference type="InterPro" id="IPR052194">
    <property type="entry name" value="MESH1"/>
</dbReference>
<evidence type="ECO:0000313" key="2">
    <source>
        <dbReference type="EMBL" id="MFC5986757.1"/>
    </source>
</evidence>
<keyword evidence="3" id="KW-1185">Reference proteome</keyword>
<gene>
    <name evidence="2" type="ORF">ACFPXP_10045</name>
</gene>
<dbReference type="GO" id="GO:0016787">
    <property type="term" value="F:hydrolase activity"/>
    <property type="evidence" value="ECO:0007669"/>
    <property type="project" value="UniProtKB-KW"/>
</dbReference>
<dbReference type="PANTHER" id="PTHR46246:SF1">
    <property type="entry name" value="GUANOSINE-3',5'-BIS(DIPHOSPHATE) 3'-PYROPHOSPHOHYDROLASE MESH1"/>
    <property type="match status" value="1"/>
</dbReference>
<dbReference type="Gene3D" id="1.10.3210.10">
    <property type="entry name" value="Hypothetical protein af1432"/>
    <property type="match status" value="1"/>
</dbReference>
<reference evidence="3" key="1">
    <citation type="journal article" date="2019" name="Int. J. Syst. Evol. Microbiol.">
        <title>The Global Catalogue of Microorganisms (GCM) 10K type strain sequencing project: providing services to taxonomists for standard genome sequencing and annotation.</title>
        <authorList>
            <consortium name="The Broad Institute Genomics Platform"/>
            <consortium name="The Broad Institute Genome Sequencing Center for Infectious Disease"/>
            <person name="Wu L."/>
            <person name="Ma J."/>
        </authorList>
    </citation>
    <scope>NUCLEOTIDE SEQUENCE [LARGE SCALE GENOMIC DNA]</scope>
    <source>
        <strain evidence="3">CCM 8749</strain>
    </source>
</reference>
<evidence type="ECO:0000259" key="1">
    <source>
        <dbReference type="SMART" id="SM00471"/>
    </source>
</evidence>
<dbReference type="Pfam" id="PF13328">
    <property type="entry name" value="HD_4"/>
    <property type="match status" value="1"/>
</dbReference>
<organism evidence="2 3">
    <name type="scientific">Marinicrinis lubricantis</name>
    <dbReference type="NCBI Taxonomy" id="2086470"/>
    <lineage>
        <taxon>Bacteria</taxon>
        <taxon>Bacillati</taxon>
        <taxon>Bacillota</taxon>
        <taxon>Bacilli</taxon>
        <taxon>Bacillales</taxon>
        <taxon>Paenibacillaceae</taxon>
    </lineage>
</organism>
<protein>
    <submittedName>
        <fullName evidence="2">HD domain-containing protein</fullName>
        <ecNumber evidence="2">3.1.-.-</ecNumber>
    </submittedName>
</protein>
<dbReference type="PANTHER" id="PTHR46246">
    <property type="entry name" value="GUANOSINE-3',5'-BIS(DIPHOSPHATE) 3'-PYROPHOSPHOHYDROLASE MESH1"/>
    <property type="match status" value="1"/>
</dbReference>
<dbReference type="SMART" id="SM00471">
    <property type="entry name" value="HDc"/>
    <property type="match status" value="1"/>
</dbReference>
<name>A0ABW1INW0_9BACL</name>
<proteinExistence type="predicted"/>
<dbReference type="EMBL" id="JBHSQV010000132">
    <property type="protein sequence ID" value="MFC5986757.1"/>
    <property type="molecule type" value="Genomic_DNA"/>
</dbReference>
<keyword evidence="2" id="KW-0378">Hydrolase</keyword>
<comment type="caution">
    <text evidence="2">The sequence shown here is derived from an EMBL/GenBank/DDBJ whole genome shotgun (WGS) entry which is preliminary data.</text>
</comment>
<accession>A0ABW1INW0</accession>
<sequence>MSLIDKAIEFAAVAHREQRRKGTEIPYISHPYAVGMILQRAGCSEEVVAAGILHDTLEDTDTTEEDLLAFFGPKVLEIVKGCSEPDKGASWEERKQHTLDELKHATVAIRQTSCADKLHNIRSIKRDLKQYGEEAWSRFKRGRDSQEWYYKGLVESLGYKSRFKLLEELEDEVEEVFGPSLDNAEWRKLRRNRKFFDLAFETVFGNQEQLEERRAHFERIGAWELIKKVHQRAYPIHPEYEADFDRLANYLVERGIEFQSNSERPIILIGFCTALMQLLNLYPHEIYHHFKRNLKRGIL</sequence>
<dbReference type="Proteomes" id="UP001596250">
    <property type="component" value="Unassembled WGS sequence"/>
</dbReference>